<accession>A0A1G9AQG1</accession>
<dbReference type="AlphaFoldDB" id="A0A1G9AQG1"/>
<feature type="transmembrane region" description="Helical" evidence="1">
    <location>
        <begin position="32"/>
        <end position="57"/>
    </location>
</feature>
<dbReference type="RefSeq" id="WP_143027702.1">
    <property type="nucleotide sequence ID" value="NZ_FNET01000005.1"/>
</dbReference>
<gene>
    <name evidence="2" type="ORF">SAMN04488074_10568</name>
</gene>
<feature type="transmembrane region" description="Helical" evidence="1">
    <location>
        <begin position="152"/>
        <end position="175"/>
    </location>
</feature>
<protein>
    <submittedName>
        <fullName evidence="2">Uncharacterized protein</fullName>
    </submittedName>
</protein>
<feature type="transmembrane region" description="Helical" evidence="1">
    <location>
        <begin position="100"/>
        <end position="121"/>
    </location>
</feature>
<feature type="transmembrane region" description="Helical" evidence="1">
    <location>
        <begin position="214"/>
        <end position="231"/>
    </location>
</feature>
<evidence type="ECO:0000313" key="2">
    <source>
        <dbReference type="EMBL" id="SDK28810.1"/>
    </source>
</evidence>
<proteinExistence type="predicted"/>
<name>A0A1G9AQG1_9PSEU</name>
<sequence>MTGERGQAAAGVVLLAWVVVFAALTEVGNPQVLLATAVSGGLVCLCAVAGGVVAMRITDAESAARLRHVFVVLEGTAMAIFYLFYGFAFSAEPVGRPGDFAVVVLLALSVPALGALALVVWRSYAVHKVVVEAFGPLVPDSRAGGGLQRIRVLATVLVTVGLVLAVSAMTVALVTPLYRPVLLVVGLLVTLTPVVLGVSLARVTDVYSARRRNVGNYVIVLAASGFAVSEFSSGAGVAGALFGALVFGAVVLLVIAILVVREFTGEWDRPWRERQDRRVSR</sequence>
<feature type="transmembrane region" description="Helical" evidence="1">
    <location>
        <begin position="69"/>
        <end position="88"/>
    </location>
</feature>
<reference evidence="3" key="1">
    <citation type="submission" date="2016-10" db="EMBL/GenBank/DDBJ databases">
        <authorList>
            <person name="Varghese N."/>
            <person name="Submissions S."/>
        </authorList>
    </citation>
    <scope>NUCLEOTIDE SEQUENCE [LARGE SCALE GENOMIC DNA]</scope>
    <source>
        <strain evidence="3">DSM 44796</strain>
    </source>
</reference>
<keyword evidence="1" id="KW-1133">Transmembrane helix</keyword>
<feature type="transmembrane region" description="Helical" evidence="1">
    <location>
        <begin position="237"/>
        <end position="260"/>
    </location>
</feature>
<keyword evidence="1" id="KW-0472">Membrane</keyword>
<dbReference type="EMBL" id="FNET01000005">
    <property type="protein sequence ID" value="SDK28810.1"/>
    <property type="molecule type" value="Genomic_DNA"/>
</dbReference>
<evidence type="ECO:0000256" key="1">
    <source>
        <dbReference type="SAM" id="Phobius"/>
    </source>
</evidence>
<feature type="transmembrane region" description="Helical" evidence="1">
    <location>
        <begin position="181"/>
        <end position="202"/>
    </location>
</feature>
<evidence type="ECO:0000313" key="3">
    <source>
        <dbReference type="Proteomes" id="UP000199682"/>
    </source>
</evidence>
<organism evidence="2 3">
    <name type="scientific">Lentzea albidocapillata subsp. violacea</name>
    <dbReference type="NCBI Taxonomy" id="128104"/>
    <lineage>
        <taxon>Bacteria</taxon>
        <taxon>Bacillati</taxon>
        <taxon>Actinomycetota</taxon>
        <taxon>Actinomycetes</taxon>
        <taxon>Pseudonocardiales</taxon>
        <taxon>Pseudonocardiaceae</taxon>
        <taxon>Lentzea</taxon>
    </lineage>
</organism>
<keyword evidence="1" id="KW-0812">Transmembrane</keyword>
<dbReference type="Proteomes" id="UP000199682">
    <property type="component" value="Unassembled WGS sequence"/>
</dbReference>